<evidence type="ECO:0000256" key="2">
    <source>
        <dbReference type="RuleBase" id="RU003476"/>
    </source>
</evidence>
<reference evidence="4" key="1">
    <citation type="submission" date="2023-06" db="EMBL/GenBank/DDBJ databases">
        <title>Genome-scale phylogeny and comparative genomics of the fungal order Sordariales.</title>
        <authorList>
            <consortium name="Lawrence Berkeley National Laboratory"/>
            <person name="Hensen N."/>
            <person name="Bonometti L."/>
            <person name="Westerberg I."/>
            <person name="Brannstrom I.O."/>
            <person name="Guillou S."/>
            <person name="Cros-Aarteil S."/>
            <person name="Calhoun S."/>
            <person name="Haridas S."/>
            <person name="Kuo A."/>
            <person name="Mondo S."/>
            <person name="Pangilinan J."/>
            <person name="Riley R."/>
            <person name="LaButti K."/>
            <person name="Andreopoulos B."/>
            <person name="Lipzen A."/>
            <person name="Chen C."/>
            <person name="Yanf M."/>
            <person name="Daum C."/>
            <person name="Ng V."/>
            <person name="Clum A."/>
            <person name="Steindorff A."/>
            <person name="Ohm R."/>
            <person name="Martin F."/>
            <person name="Silar P."/>
            <person name="Natvig D."/>
            <person name="Lalanne C."/>
            <person name="Gautier V."/>
            <person name="Ament-velasquez S.L."/>
            <person name="Kruys A."/>
            <person name="Hutchinson M.I."/>
            <person name="Powell A.J."/>
            <person name="Barry K."/>
            <person name="Miller A.N."/>
            <person name="Grigoriev I.V."/>
            <person name="Debuchy R."/>
            <person name="Gladieux P."/>
            <person name="Thoren M.H."/>
            <person name="Johannesson H."/>
        </authorList>
    </citation>
    <scope>NUCLEOTIDE SEQUENCE</scope>
    <source>
        <strain evidence="4">SMH3391-2</strain>
    </source>
</reference>
<keyword evidence="1 2" id="KW-0378">Hydrolase</keyword>
<dbReference type="Gene3D" id="3.90.79.10">
    <property type="entry name" value="Nucleoside Triphosphate Pyrophosphohydrolase"/>
    <property type="match status" value="2"/>
</dbReference>
<sequence length="172" mass="19191">MAAESTASKAVSTTPLPESEAKWLKLTFTDPNGVERTWESAERQTRPEFTGIDAVGIVAFLEKETGPEIVVQKQYRPPLNQVVIELPAGLIDEGETPEKAAIRELKEETGYVGRVIETPQPQLEEGEFIQVFHLKLASLWDDCKRLEAEGFAIDVRIANIAEGIEIAKRFRL</sequence>
<organism evidence="4 5">
    <name type="scientific">Bombardia bombarda</name>
    <dbReference type="NCBI Taxonomy" id="252184"/>
    <lineage>
        <taxon>Eukaryota</taxon>
        <taxon>Fungi</taxon>
        <taxon>Dikarya</taxon>
        <taxon>Ascomycota</taxon>
        <taxon>Pezizomycotina</taxon>
        <taxon>Sordariomycetes</taxon>
        <taxon>Sordariomycetidae</taxon>
        <taxon>Sordariales</taxon>
        <taxon>Lasiosphaeriaceae</taxon>
        <taxon>Bombardia</taxon>
    </lineage>
</organism>
<dbReference type="PANTHER" id="PTHR11839">
    <property type="entry name" value="UDP/ADP-SUGAR PYROPHOSPHATASE"/>
    <property type="match status" value="1"/>
</dbReference>
<dbReference type="InterPro" id="IPR000086">
    <property type="entry name" value="NUDIX_hydrolase_dom"/>
</dbReference>
<name>A0AA39X6K9_9PEZI</name>
<dbReference type="PROSITE" id="PS51462">
    <property type="entry name" value="NUDIX"/>
    <property type="match status" value="1"/>
</dbReference>
<dbReference type="GO" id="GO:0006753">
    <property type="term" value="P:nucleoside phosphate metabolic process"/>
    <property type="evidence" value="ECO:0007669"/>
    <property type="project" value="TreeGrafter"/>
</dbReference>
<dbReference type="AlphaFoldDB" id="A0AA39X6K9"/>
<gene>
    <name evidence="4" type="ORF">B0T17DRAFT_614194</name>
</gene>
<evidence type="ECO:0000313" key="5">
    <source>
        <dbReference type="Proteomes" id="UP001174934"/>
    </source>
</evidence>
<dbReference type="InterPro" id="IPR020476">
    <property type="entry name" value="Nudix_hydrolase"/>
</dbReference>
<dbReference type="Proteomes" id="UP001174934">
    <property type="component" value="Unassembled WGS sequence"/>
</dbReference>
<comment type="caution">
    <text evidence="4">The sequence shown here is derived from an EMBL/GenBank/DDBJ whole genome shotgun (WGS) entry which is preliminary data.</text>
</comment>
<dbReference type="Pfam" id="PF00293">
    <property type="entry name" value="NUDIX"/>
    <property type="match status" value="1"/>
</dbReference>
<protein>
    <submittedName>
        <fullName evidence="4">NUDIX hydrolase domain-like protein</fullName>
    </submittedName>
</protein>
<dbReference type="GO" id="GO:0047631">
    <property type="term" value="F:ADP-ribose diphosphatase activity"/>
    <property type="evidence" value="ECO:0007669"/>
    <property type="project" value="TreeGrafter"/>
</dbReference>
<feature type="domain" description="Nudix hydrolase" evidence="3">
    <location>
        <begin position="50"/>
        <end position="172"/>
    </location>
</feature>
<dbReference type="EMBL" id="JAULSR010000002">
    <property type="protein sequence ID" value="KAK0628243.1"/>
    <property type="molecule type" value="Genomic_DNA"/>
</dbReference>
<keyword evidence="5" id="KW-1185">Reference proteome</keyword>
<accession>A0AA39X6K9</accession>
<dbReference type="PROSITE" id="PS00893">
    <property type="entry name" value="NUDIX_BOX"/>
    <property type="match status" value="1"/>
</dbReference>
<dbReference type="PRINTS" id="PR00502">
    <property type="entry name" value="NUDIXFAMILY"/>
</dbReference>
<proteinExistence type="inferred from homology"/>
<dbReference type="SUPFAM" id="SSF55811">
    <property type="entry name" value="Nudix"/>
    <property type="match status" value="1"/>
</dbReference>
<evidence type="ECO:0000259" key="3">
    <source>
        <dbReference type="PROSITE" id="PS51462"/>
    </source>
</evidence>
<evidence type="ECO:0000256" key="1">
    <source>
        <dbReference type="ARBA" id="ARBA00022801"/>
    </source>
</evidence>
<dbReference type="GO" id="GO:0005829">
    <property type="term" value="C:cytosol"/>
    <property type="evidence" value="ECO:0007669"/>
    <property type="project" value="TreeGrafter"/>
</dbReference>
<dbReference type="GO" id="GO:0019693">
    <property type="term" value="P:ribose phosphate metabolic process"/>
    <property type="evidence" value="ECO:0007669"/>
    <property type="project" value="TreeGrafter"/>
</dbReference>
<dbReference type="InterPro" id="IPR020084">
    <property type="entry name" value="NUDIX_hydrolase_CS"/>
</dbReference>
<comment type="similarity">
    <text evidence="2">Belongs to the Nudix hydrolase family.</text>
</comment>
<dbReference type="InterPro" id="IPR015797">
    <property type="entry name" value="NUDIX_hydrolase-like_dom_sf"/>
</dbReference>
<evidence type="ECO:0000313" key="4">
    <source>
        <dbReference type="EMBL" id="KAK0628243.1"/>
    </source>
</evidence>
<dbReference type="PANTHER" id="PTHR11839:SF1">
    <property type="entry name" value="ADP-SUGAR PYROPHOSPHATASE"/>
    <property type="match status" value="1"/>
</dbReference>
<dbReference type="GO" id="GO:0005634">
    <property type="term" value="C:nucleus"/>
    <property type="evidence" value="ECO:0007669"/>
    <property type="project" value="TreeGrafter"/>
</dbReference>